<dbReference type="SUPFAM" id="SSF111369">
    <property type="entry name" value="HlyD-like secretion proteins"/>
    <property type="match status" value="1"/>
</dbReference>
<feature type="domain" description="CzcB-like C-terminal circularly permuted SH3-like" evidence="6">
    <location>
        <begin position="286"/>
        <end position="341"/>
    </location>
</feature>
<dbReference type="InterPro" id="IPR058792">
    <property type="entry name" value="Beta-barrel_RND_2"/>
</dbReference>
<dbReference type="Pfam" id="PF25954">
    <property type="entry name" value="Beta-barrel_RND_2"/>
    <property type="match status" value="1"/>
</dbReference>
<keyword evidence="3" id="KW-0732">Signal</keyword>
<protein>
    <submittedName>
        <fullName evidence="7">Efflux RND transporter periplasmic adaptor subunit</fullName>
    </submittedName>
</protein>
<organism evidence="7 8">
    <name type="scientific">Acidovorax lacteus</name>
    <dbReference type="NCBI Taxonomy" id="1924988"/>
    <lineage>
        <taxon>Bacteria</taxon>
        <taxon>Pseudomonadati</taxon>
        <taxon>Pseudomonadota</taxon>
        <taxon>Betaproteobacteria</taxon>
        <taxon>Burkholderiales</taxon>
        <taxon>Comamonadaceae</taxon>
        <taxon>Acidovorax</taxon>
    </lineage>
</organism>
<evidence type="ECO:0000259" key="5">
    <source>
        <dbReference type="Pfam" id="PF25973"/>
    </source>
</evidence>
<dbReference type="PANTHER" id="PTHR30469">
    <property type="entry name" value="MULTIDRUG RESISTANCE PROTEIN MDTA"/>
    <property type="match status" value="1"/>
</dbReference>
<dbReference type="InterPro" id="IPR058649">
    <property type="entry name" value="CzcB_C"/>
</dbReference>
<keyword evidence="2" id="KW-0175">Coiled coil</keyword>
<dbReference type="Pfam" id="PF25975">
    <property type="entry name" value="CzcB_C"/>
    <property type="match status" value="1"/>
</dbReference>
<dbReference type="Gene3D" id="1.10.287.470">
    <property type="entry name" value="Helix hairpin bin"/>
    <property type="match status" value="1"/>
</dbReference>
<evidence type="ECO:0000256" key="3">
    <source>
        <dbReference type="SAM" id="SignalP"/>
    </source>
</evidence>
<proteinExistence type="inferred from homology"/>
<evidence type="ECO:0000259" key="6">
    <source>
        <dbReference type="Pfam" id="PF25975"/>
    </source>
</evidence>
<dbReference type="EMBL" id="BAABEX010000007">
    <property type="protein sequence ID" value="GAA4421340.1"/>
    <property type="molecule type" value="Genomic_DNA"/>
</dbReference>
<dbReference type="PANTHER" id="PTHR30469:SF18">
    <property type="entry name" value="RESISTANCE-NODULATION-CELL DIVISION (RND) EFFLUX MEMBRANE FUSION PROTEIN-RELATED"/>
    <property type="match status" value="1"/>
</dbReference>
<dbReference type="InterPro" id="IPR058647">
    <property type="entry name" value="BSH_CzcB-like"/>
</dbReference>
<dbReference type="Gene3D" id="2.40.30.170">
    <property type="match status" value="1"/>
</dbReference>
<keyword evidence="8" id="KW-1185">Reference proteome</keyword>
<dbReference type="Gene3D" id="2.40.50.100">
    <property type="match status" value="1"/>
</dbReference>
<comment type="caution">
    <text evidence="7">The sequence shown here is derived from an EMBL/GenBank/DDBJ whole genome shotgun (WGS) entry which is preliminary data.</text>
</comment>
<evidence type="ECO:0000259" key="4">
    <source>
        <dbReference type="Pfam" id="PF25954"/>
    </source>
</evidence>
<evidence type="ECO:0000256" key="1">
    <source>
        <dbReference type="ARBA" id="ARBA00009477"/>
    </source>
</evidence>
<dbReference type="RefSeq" id="WP_345062488.1">
    <property type="nucleotide sequence ID" value="NZ_BAABEX010000007.1"/>
</dbReference>
<dbReference type="InterPro" id="IPR006143">
    <property type="entry name" value="RND_pump_MFP"/>
</dbReference>
<name>A0ABP8L3D3_9BURK</name>
<dbReference type="Gene3D" id="2.40.420.20">
    <property type="match status" value="1"/>
</dbReference>
<feature type="signal peptide" evidence="3">
    <location>
        <begin position="1"/>
        <end position="26"/>
    </location>
</feature>
<evidence type="ECO:0000313" key="8">
    <source>
        <dbReference type="Proteomes" id="UP001501788"/>
    </source>
</evidence>
<accession>A0ABP8L3D3</accession>
<reference evidence="8" key="1">
    <citation type="journal article" date="2019" name="Int. J. Syst. Evol. Microbiol.">
        <title>The Global Catalogue of Microorganisms (GCM) 10K type strain sequencing project: providing services to taxonomists for standard genome sequencing and annotation.</title>
        <authorList>
            <consortium name="The Broad Institute Genomics Platform"/>
            <consortium name="The Broad Institute Genome Sequencing Center for Infectious Disease"/>
            <person name="Wu L."/>
            <person name="Ma J."/>
        </authorList>
    </citation>
    <scope>NUCLEOTIDE SEQUENCE [LARGE SCALE GENOMIC DNA]</scope>
    <source>
        <strain evidence="8">JCM 31890</strain>
    </source>
</reference>
<feature type="chain" id="PRO_5046689172" evidence="3">
    <location>
        <begin position="27"/>
        <end position="350"/>
    </location>
</feature>
<gene>
    <name evidence="7" type="ORF">GCM10023090_10290</name>
</gene>
<dbReference type="NCBIfam" id="TIGR01730">
    <property type="entry name" value="RND_mfp"/>
    <property type="match status" value="1"/>
</dbReference>
<evidence type="ECO:0000313" key="7">
    <source>
        <dbReference type="EMBL" id="GAA4421340.1"/>
    </source>
</evidence>
<feature type="domain" description="CzcB-like barrel-sandwich hybrid" evidence="5">
    <location>
        <begin position="56"/>
        <end position="187"/>
    </location>
</feature>
<dbReference type="Pfam" id="PF25973">
    <property type="entry name" value="BSH_CzcB"/>
    <property type="match status" value="1"/>
</dbReference>
<evidence type="ECO:0000256" key="2">
    <source>
        <dbReference type="SAM" id="Coils"/>
    </source>
</evidence>
<sequence length="350" mass="36195">MQSSTPTFATVALAVALGLGAHHVSAATPLAIQTVQAAASGQTLTVDGRVEAVRDTSVAAPVPGAIVAVLVRVGDRVQAGQELLRVDARAAAQNAAASVAQVDAARASLEVASREYERQVQLHQKQYISQAALDRAQAQWQAARAQVQALQAQANAASTQSGLHTVRAPYAGVVVEVPAQLGDMALPGKPLVRVFDPSQLRVTADVPRTAMGTLPGGTLTMNIPGTEPGQWTVDAARATWVPAVDAATHTMQLRVPLPADGKGIAPGMFARVTLPAAGAGEAAPRVFVPRSAVLRRAEMTGVYVVDAEGRPALRQVRLGRERGGDVEVLSGLRAGERVATDAAAATAQLR</sequence>
<feature type="domain" description="CusB-like beta-barrel" evidence="4">
    <location>
        <begin position="202"/>
        <end position="276"/>
    </location>
</feature>
<dbReference type="Proteomes" id="UP001501788">
    <property type="component" value="Unassembled WGS sequence"/>
</dbReference>
<feature type="coiled-coil region" evidence="2">
    <location>
        <begin position="106"/>
        <end position="153"/>
    </location>
</feature>
<comment type="similarity">
    <text evidence="1">Belongs to the membrane fusion protein (MFP) (TC 8.A.1) family.</text>
</comment>